<evidence type="ECO:0008006" key="5">
    <source>
        <dbReference type="Google" id="ProtNLM"/>
    </source>
</evidence>
<feature type="region of interest" description="Disordered" evidence="1">
    <location>
        <begin position="473"/>
        <end position="495"/>
    </location>
</feature>
<feature type="signal peptide" evidence="2">
    <location>
        <begin position="1"/>
        <end position="21"/>
    </location>
</feature>
<reference evidence="3 4" key="1">
    <citation type="submission" date="2022-12" db="EMBL/GenBank/DDBJ databases">
        <title>Chromosome-level genome assembly of true bugs.</title>
        <authorList>
            <person name="Ma L."/>
            <person name="Li H."/>
        </authorList>
    </citation>
    <scope>NUCLEOTIDE SEQUENCE [LARGE SCALE GENOMIC DNA]</scope>
    <source>
        <strain evidence="3">Lab_2022b</strain>
    </source>
</reference>
<dbReference type="Proteomes" id="UP001461498">
    <property type="component" value="Unassembled WGS sequence"/>
</dbReference>
<feature type="chain" id="PRO_5043564748" description="Paramyosin" evidence="2">
    <location>
        <begin position="22"/>
        <end position="495"/>
    </location>
</feature>
<name>A0AAW1DDY0_9HEMI</name>
<dbReference type="EMBL" id="JAPXFL010000004">
    <property type="protein sequence ID" value="KAK9507222.1"/>
    <property type="molecule type" value="Genomic_DNA"/>
</dbReference>
<sequence>MKIYCLIFAIFLMKDFTNVACNRQITHEDIKEAILSMVHLFRDTTDKLERHELRERQLGEQLKKALSSLDKKGRNQDQMLNSIVSKLTSIDDRLRKIESVIAQQDDAAKGAYTVDTVPLQSWMSNLEGMINKQTASAYDTQSNRDKLEAMEAAYNSKIDYLASLIEKLQSDLMQTSSRMSQQFEQQREHQTIEHKKWHNSLLAQIEQQSHKLANINNYNSNNINGANSSIKDELLLAKDDIITIINSGLNKVDNKITQLDYTVHAEEQNLIDTISKSRDMMEDYFRTVNEKFTNIANDINALEKIEKILIQTDENIIDSKRKIEFMMFQIIKSIEESISLQNRNLNDTVNNRFNIITDLIVDNQNITMLNISGKIETEMEQVWRQINMLYTQLSQSSSILNLLRNETETYGNDTNLKMDKMDTRIDSINTHVADMHENVNYFMGRLALITQEFKQTRNALAIVVDNLKIDLDKPKDDKDLGPGPIPIDSGLDNRL</sequence>
<evidence type="ECO:0000313" key="4">
    <source>
        <dbReference type="Proteomes" id="UP001461498"/>
    </source>
</evidence>
<dbReference type="PANTHER" id="PTHR39960:SF1">
    <property type="entry name" value="LD34147P"/>
    <property type="match status" value="1"/>
</dbReference>
<dbReference type="GO" id="GO:0005886">
    <property type="term" value="C:plasma membrane"/>
    <property type="evidence" value="ECO:0007669"/>
    <property type="project" value="TreeGrafter"/>
</dbReference>
<dbReference type="AlphaFoldDB" id="A0AAW1DDY0"/>
<dbReference type="PANTHER" id="PTHR39960">
    <property type="entry name" value="LD34147P"/>
    <property type="match status" value="1"/>
</dbReference>
<protein>
    <recommendedName>
        <fullName evidence="5">Paramyosin</fullName>
    </recommendedName>
</protein>
<organism evidence="3 4">
    <name type="scientific">Rhynocoris fuscipes</name>
    <dbReference type="NCBI Taxonomy" id="488301"/>
    <lineage>
        <taxon>Eukaryota</taxon>
        <taxon>Metazoa</taxon>
        <taxon>Ecdysozoa</taxon>
        <taxon>Arthropoda</taxon>
        <taxon>Hexapoda</taxon>
        <taxon>Insecta</taxon>
        <taxon>Pterygota</taxon>
        <taxon>Neoptera</taxon>
        <taxon>Paraneoptera</taxon>
        <taxon>Hemiptera</taxon>
        <taxon>Heteroptera</taxon>
        <taxon>Panheteroptera</taxon>
        <taxon>Cimicomorpha</taxon>
        <taxon>Reduviidae</taxon>
        <taxon>Harpactorinae</taxon>
        <taxon>Harpactorini</taxon>
        <taxon>Rhynocoris</taxon>
    </lineage>
</organism>
<gene>
    <name evidence="3" type="ORF">O3M35_007129</name>
</gene>
<evidence type="ECO:0000313" key="3">
    <source>
        <dbReference type="EMBL" id="KAK9507222.1"/>
    </source>
</evidence>
<keyword evidence="4" id="KW-1185">Reference proteome</keyword>
<evidence type="ECO:0000256" key="2">
    <source>
        <dbReference type="SAM" id="SignalP"/>
    </source>
</evidence>
<proteinExistence type="predicted"/>
<evidence type="ECO:0000256" key="1">
    <source>
        <dbReference type="SAM" id="MobiDB-lite"/>
    </source>
</evidence>
<accession>A0AAW1DDY0</accession>
<comment type="caution">
    <text evidence="3">The sequence shown here is derived from an EMBL/GenBank/DDBJ whole genome shotgun (WGS) entry which is preliminary data.</text>
</comment>
<keyword evidence="2" id="KW-0732">Signal</keyword>